<sequence>MGQIVTNIPLDYEKQKKLKHPELEKYCLIEAAAKLIKAETKLLSTSMVYYPSSSEIASEEKNKKFLSSVLQHFLNTIIGTKACDLKKISIGQALVQASRPRSLISAILFDVGVQLNQDLAPNVDVPPGHFCWWIADNVDHNIATTDGHNTFHGRGIIMCKSGPLSEKPNILSEKKVNKAYSSAVRGHILLSSVFTSVLLQDVLGSNLQLSAKLSSEAHMEPMDVDEIQSSLPNLQSLIVIFQIAKEKKLFKGTKKDSKAVNHMSRYG</sequence>
<dbReference type="OrthoDB" id="10069752at2759"/>
<organism evidence="1 2">
    <name type="scientific">Ignelater luminosus</name>
    <name type="common">Cucubano</name>
    <name type="synonym">Pyrophorus luminosus</name>
    <dbReference type="NCBI Taxonomy" id="2038154"/>
    <lineage>
        <taxon>Eukaryota</taxon>
        <taxon>Metazoa</taxon>
        <taxon>Ecdysozoa</taxon>
        <taxon>Arthropoda</taxon>
        <taxon>Hexapoda</taxon>
        <taxon>Insecta</taxon>
        <taxon>Pterygota</taxon>
        <taxon>Neoptera</taxon>
        <taxon>Endopterygota</taxon>
        <taxon>Coleoptera</taxon>
        <taxon>Polyphaga</taxon>
        <taxon>Elateriformia</taxon>
        <taxon>Elateroidea</taxon>
        <taxon>Elateridae</taxon>
        <taxon>Agrypninae</taxon>
        <taxon>Pyrophorini</taxon>
        <taxon>Ignelater</taxon>
    </lineage>
</organism>
<protein>
    <submittedName>
        <fullName evidence="1">Uncharacterized protein</fullName>
    </submittedName>
</protein>
<reference evidence="1" key="1">
    <citation type="submission" date="2019-08" db="EMBL/GenBank/DDBJ databases">
        <title>The genome of the North American firefly Photinus pyralis.</title>
        <authorList>
            <consortium name="Photinus pyralis genome working group"/>
            <person name="Fallon T.R."/>
            <person name="Sander Lower S.E."/>
            <person name="Weng J.-K."/>
        </authorList>
    </citation>
    <scope>NUCLEOTIDE SEQUENCE</scope>
    <source>
        <strain evidence="1">TRF0915ILg1</strain>
        <tissue evidence="1">Whole body</tissue>
    </source>
</reference>
<dbReference type="EMBL" id="VTPC01088891">
    <property type="protein sequence ID" value="KAF2886025.1"/>
    <property type="molecule type" value="Genomic_DNA"/>
</dbReference>
<evidence type="ECO:0000313" key="2">
    <source>
        <dbReference type="Proteomes" id="UP000801492"/>
    </source>
</evidence>
<gene>
    <name evidence="1" type="ORF">ILUMI_20148</name>
</gene>
<dbReference type="AlphaFoldDB" id="A0A8K0CES8"/>
<name>A0A8K0CES8_IGNLU</name>
<accession>A0A8K0CES8</accession>
<proteinExistence type="predicted"/>
<keyword evidence="2" id="KW-1185">Reference proteome</keyword>
<dbReference type="Proteomes" id="UP000801492">
    <property type="component" value="Unassembled WGS sequence"/>
</dbReference>
<comment type="caution">
    <text evidence="1">The sequence shown here is derived from an EMBL/GenBank/DDBJ whole genome shotgun (WGS) entry which is preliminary data.</text>
</comment>
<evidence type="ECO:0000313" key="1">
    <source>
        <dbReference type="EMBL" id="KAF2886025.1"/>
    </source>
</evidence>